<proteinExistence type="predicted"/>
<evidence type="ECO:0000256" key="1">
    <source>
        <dbReference type="SAM" id="MobiDB-lite"/>
    </source>
</evidence>
<evidence type="ECO:0000256" key="2">
    <source>
        <dbReference type="SAM" id="SignalP"/>
    </source>
</evidence>
<dbReference type="EMBL" id="CAJVQB010000946">
    <property type="protein sequence ID" value="CAG8514372.1"/>
    <property type="molecule type" value="Genomic_DNA"/>
</dbReference>
<accession>A0ABM8W3D0</accession>
<evidence type="ECO:0000313" key="3">
    <source>
        <dbReference type="EMBL" id="CAG8514372.1"/>
    </source>
</evidence>
<feature type="signal peptide" evidence="2">
    <location>
        <begin position="1"/>
        <end position="23"/>
    </location>
</feature>
<name>A0ABM8W3D0_GIGMA</name>
<sequence length="512" mass="58242">MNTLFYNLAIAVIVVFLLTGLSTEFTQLEYSDFTYTEISSQANLTENPPHVLVIRHYQNNANTSIVHIGRENFITCTNLCLEQRLFPRFLQGNGNFIEINFNNTKEIQDINYCYVNGKNPISIYPLFDQYILGSYIHVNDTSNTATYMVRGIITNWNGNITSIIDFRPSYLFPNSSIWEPNELIVNNIVPQKGFLRLSRMCGTNDFEWNCYKTTRLLQIILTLPTTLDNGYVIIYSDMSFGCAILYAMKLKYNEKAYVRFTLFQLTQPNITFTSFFCSVDYVYVGHLCIAYVTITITSQAPTNMTTISTTTLVPLTISVTFLPARPTTSAMQGLYYLKIRVLASGSVLEADHIVSNEISGNIRALSLGGYTSILQQPSGFVIDFIFRLFNESNQLLDYYIQMNPIITNLFTAWNFVSIQHPAFSPYKDCGYGNFHVIATCPQKGSNNLDVPVSLADGKLFIYQKFSQGDILCILRQSLEEYATTGPLEEEYANTESFEEHTNTQSYTYTRSQ</sequence>
<keyword evidence="2" id="KW-0732">Signal</keyword>
<evidence type="ECO:0000313" key="4">
    <source>
        <dbReference type="Proteomes" id="UP000789901"/>
    </source>
</evidence>
<keyword evidence="4" id="KW-1185">Reference proteome</keyword>
<protein>
    <submittedName>
        <fullName evidence="3">16695_t:CDS:1</fullName>
    </submittedName>
</protein>
<organism evidence="3 4">
    <name type="scientific">Gigaspora margarita</name>
    <dbReference type="NCBI Taxonomy" id="4874"/>
    <lineage>
        <taxon>Eukaryota</taxon>
        <taxon>Fungi</taxon>
        <taxon>Fungi incertae sedis</taxon>
        <taxon>Mucoromycota</taxon>
        <taxon>Glomeromycotina</taxon>
        <taxon>Glomeromycetes</taxon>
        <taxon>Diversisporales</taxon>
        <taxon>Gigasporaceae</taxon>
        <taxon>Gigaspora</taxon>
    </lineage>
</organism>
<feature type="chain" id="PRO_5045942776" evidence="2">
    <location>
        <begin position="24"/>
        <end position="512"/>
    </location>
</feature>
<dbReference type="Proteomes" id="UP000789901">
    <property type="component" value="Unassembled WGS sequence"/>
</dbReference>
<feature type="region of interest" description="Disordered" evidence="1">
    <location>
        <begin position="492"/>
        <end position="512"/>
    </location>
</feature>
<reference evidence="3 4" key="1">
    <citation type="submission" date="2021-06" db="EMBL/GenBank/DDBJ databases">
        <authorList>
            <person name="Kallberg Y."/>
            <person name="Tangrot J."/>
            <person name="Rosling A."/>
        </authorList>
    </citation>
    <scope>NUCLEOTIDE SEQUENCE [LARGE SCALE GENOMIC DNA]</scope>
    <source>
        <strain evidence="3 4">120-4 pot B 10/14</strain>
    </source>
</reference>
<feature type="compositionally biased region" description="Polar residues" evidence="1">
    <location>
        <begin position="502"/>
        <end position="512"/>
    </location>
</feature>
<comment type="caution">
    <text evidence="3">The sequence shown here is derived from an EMBL/GenBank/DDBJ whole genome shotgun (WGS) entry which is preliminary data.</text>
</comment>
<gene>
    <name evidence="3" type="ORF">GMARGA_LOCUS2843</name>
</gene>